<dbReference type="GO" id="GO:0010485">
    <property type="term" value="F:histone H4 acetyltransferase activity"/>
    <property type="evidence" value="ECO:0007669"/>
    <property type="project" value="InterPro"/>
</dbReference>
<dbReference type="GO" id="GO:1990189">
    <property type="term" value="F:protein N-terminal-serine acetyltransferase activity"/>
    <property type="evidence" value="ECO:0007669"/>
    <property type="project" value="UniProtKB-EC"/>
</dbReference>
<accession>A0A9P8V1N5</accession>
<evidence type="ECO:0000313" key="14">
    <source>
        <dbReference type="EMBL" id="KAH6665341.1"/>
    </source>
</evidence>
<evidence type="ECO:0000256" key="12">
    <source>
        <dbReference type="SAM" id="MobiDB-lite"/>
    </source>
</evidence>
<evidence type="ECO:0000256" key="9">
    <source>
        <dbReference type="ARBA" id="ARBA00023315"/>
    </source>
</evidence>
<comment type="caution">
    <text evidence="14">The sequence shown here is derived from an EMBL/GenBank/DDBJ whole genome shotgun (WGS) entry which is preliminary data.</text>
</comment>
<feature type="domain" description="N-acetyltransferase" evidence="13">
    <location>
        <begin position="67"/>
        <end position="220"/>
    </location>
</feature>
<comment type="subcellular location">
    <subcellularLocation>
        <location evidence="2">Cytoplasm</location>
    </subcellularLocation>
    <subcellularLocation>
        <location evidence="1">Nucleus</location>
    </subcellularLocation>
</comment>
<dbReference type="GO" id="GO:0005737">
    <property type="term" value="C:cytoplasm"/>
    <property type="evidence" value="ECO:0007669"/>
    <property type="project" value="UniProtKB-SubCell"/>
</dbReference>
<dbReference type="OrthoDB" id="424551at2759"/>
<evidence type="ECO:0000256" key="10">
    <source>
        <dbReference type="ARBA" id="ARBA00047821"/>
    </source>
</evidence>
<evidence type="ECO:0000259" key="13">
    <source>
        <dbReference type="PROSITE" id="PS51186"/>
    </source>
</evidence>
<dbReference type="PROSITE" id="PS51186">
    <property type="entry name" value="GNAT"/>
    <property type="match status" value="1"/>
</dbReference>
<organism evidence="14 15">
    <name type="scientific">Plectosphaerella plurivora</name>
    <dbReference type="NCBI Taxonomy" id="936078"/>
    <lineage>
        <taxon>Eukaryota</taxon>
        <taxon>Fungi</taxon>
        <taxon>Dikarya</taxon>
        <taxon>Ascomycota</taxon>
        <taxon>Pezizomycotina</taxon>
        <taxon>Sordariomycetes</taxon>
        <taxon>Hypocreomycetidae</taxon>
        <taxon>Glomerellales</taxon>
        <taxon>Plectosphaerellaceae</taxon>
        <taxon>Plectosphaerella</taxon>
    </lineage>
</organism>
<evidence type="ECO:0000256" key="4">
    <source>
        <dbReference type="ARBA" id="ARBA00012950"/>
    </source>
</evidence>
<keyword evidence="15" id="KW-1185">Reference proteome</keyword>
<feature type="region of interest" description="Disordered" evidence="12">
    <location>
        <begin position="1"/>
        <end position="23"/>
    </location>
</feature>
<comment type="catalytic activity">
    <reaction evidence="10">
        <text>N-terminal L-seryl-[histone H2A] + acetyl-CoA = N-terminal N(alpha)-acetyl-L-seryl-[histone H2A] + CoA + H(+)</text>
        <dbReference type="Rhea" id="RHEA:50600"/>
        <dbReference type="Rhea" id="RHEA-COMP:12742"/>
        <dbReference type="Rhea" id="RHEA-COMP:12744"/>
        <dbReference type="ChEBI" id="CHEBI:15378"/>
        <dbReference type="ChEBI" id="CHEBI:57287"/>
        <dbReference type="ChEBI" id="CHEBI:57288"/>
        <dbReference type="ChEBI" id="CHEBI:64738"/>
        <dbReference type="ChEBI" id="CHEBI:83690"/>
        <dbReference type="EC" id="2.3.1.257"/>
    </reaction>
</comment>
<evidence type="ECO:0000256" key="5">
    <source>
        <dbReference type="ARBA" id="ARBA00015043"/>
    </source>
</evidence>
<evidence type="ECO:0000256" key="2">
    <source>
        <dbReference type="ARBA" id="ARBA00004496"/>
    </source>
</evidence>
<dbReference type="AlphaFoldDB" id="A0A9P8V1N5"/>
<sequence>MKRAKEVSVTTAQPKRLRRAPTDPFVGVNAKTDDEFVRDHVQPSDGWTSWEHPKTQEKCEVALKRSAALSAVELDACFDLIVRTSADAYRASAAGWRPEAKREEMHSTDLRYILVKNHHGELRAFASFMPTFEEGEPVVYCYEIHLEDELHGTGLARQLMGMLESVARHTPPITKVMLTCYTSNMRARAFYTKLGFVTDAISPQERRLRRGVVFMPDYLIMSLRVRGETAEEEPLTKDTPPPN</sequence>
<evidence type="ECO:0000256" key="7">
    <source>
        <dbReference type="ARBA" id="ARBA00022679"/>
    </source>
</evidence>
<dbReference type="GO" id="GO:0043998">
    <property type="term" value="F:histone H2A acetyltransferase activity"/>
    <property type="evidence" value="ECO:0007669"/>
    <property type="project" value="InterPro"/>
</dbReference>
<dbReference type="PANTHER" id="PTHR20531">
    <property type="entry name" value="N-ALPHA-ACETYLTRANSFERASE 40"/>
    <property type="match status" value="1"/>
</dbReference>
<dbReference type="PANTHER" id="PTHR20531:SF1">
    <property type="entry name" value="N-ALPHA-ACETYLTRANSFERASE 40"/>
    <property type="match status" value="1"/>
</dbReference>
<comment type="similarity">
    <text evidence="3">Belongs to the acetyltransferase family. NAA40 subfamily.</text>
</comment>
<proteinExistence type="inferred from homology"/>
<evidence type="ECO:0000256" key="3">
    <source>
        <dbReference type="ARBA" id="ARBA00008870"/>
    </source>
</evidence>
<evidence type="ECO:0000256" key="11">
    <source>
        <dbReference type="ARBA" id="ARBA00049524"/>
    </source>
</evidence>
<dbReference type="GO" id="GO:0005634">
    <property type="term" value="C:nucleus"/>
    <property type="evidence" value="ECO:0007669"/>
    <property type="project" value="UniProtKB-SubCell"/>
</dbReference>
<evidence type="ECO:0000256" key="1">
    <source>
        <dbReference type="ARBA" id="ARBA00004123"/>
    </source>
</evidence>
<keyword evidence="7" id="KW-0808">Transferase</keyword>
<dbReference type="SUPFAM" id="SSF55729">
    <property type="entry name" value="Acyl-CoA N-acyltransferases (Nat)"/>
    <property type="match status" value="1"/>
</dbReference>
<name>A0A9P8V1N5_9PEZI</name>
<keyword evidence="9" id="KW-0012">Acyltransferase</keyword>
<comment type="catalytic activity">
    <reaction evidence="11">
        <text>N-terminal L-seryl-[histone H4] + acetyl-CoA = N-terminal N(alpha)-acetyl-L-seryl-[histone H4] + CoA + H(+)</text>
        <dbReference type="Rhea" id="RHEA:50596"/>
        <dbReference type="Rhea" id="RHEA-COMP:12740"/>
        <dbReference type="Rhea" id="RHEA-COMP:12743"/>
        <dbReference type="ChEBI" id="CHEBI:15378"/>
        <dbReference type="ChEBI" id="CHEBI:57287"/>
        <dbReference type="ChEBI" id="CHEBI:57288"/>
        <dbReference type="ChEBI" id="CHEBI:64738"/>
        <dbReference type="ChEBI" id="CHEBI:83690"/>
        <dbReference type="EC" id="2.3.1.257"/>
    </reaction>
</comment>
<protein>
    <recommendedName>
        <fullName evidence="5">N-alpha-acetyltransferase 40</fullName>
        <ecNumber evidence="4">2.3.1.257</ecNumber>
    </recommendedName>
</protein>
<dbReference type="InterPro" id="IPR039949">
    <property type="entry name" value="NAA40"/>
</dbReference>
<dbReference type="Gene3D" id="3.40.630.30">
    <property type="match status" value="1"/>
</dbReference>
<evidence type="ECO:0000256" key="8">
    <source>
        <dbReference type="ARBA" id="ARBA00023242"/>
    </source>
</evidence>
<evidence type="ECO:0000313" key="15">
    <source>
        <dbReference type="Proteomes" id="UP000770015"/>
    </source>
</evidence>
<keyword evidence="8" id="KW-0539">Nucleus</keyword>
<keyword evidence="6" id="KW-0963">Cytoplasm</keyword>
<dbReference type="InterPro" id="IPR016181">
    <property type="entry name" value="Acyl_CoA_acyltransferase"/>
</dbReference>
<evidence type="ECO:0000256" key="6">
    <source>
        <dbReference type="ARBA" id="ARBA00022490"/>
    </source>
</evidence>
<gene>
    <name evidence="14" type="ORF">F5X68DRAFT_225501</name>
</gene>
<reference evidence="14" key="1">
    <citation type="journal article" date="2021" name="Nat. Commun.">
        <title>Genetic determinants of endophytism in the Arabidopsis root mycobiome.</title>
        <authorList>
            <person name="Mesny F."/>
            <person name="Miyauchi S."/>
            <person name="Thiergart T."/>
            <person name="Pickel B."/>
            <person name="Atanasova L."/>
            <person name="Karlsson M."/>
            <person name="Huettel B."/>
            <person name="Barry K.W."/>
            <person name="Haridas S."/>
            <person name="Chen C."/>
            <person name="Bauer D."/>
            <person name="Andreopoulos W."/>
            <person name="Pangilinan J."/>
            <person name="LaButti K."/>
            <person name="Riley R."/>
            <person name="Lipzen A."/>
            <person name="Clum A."/>
            <person name="Drula E."/>
            <person name="Henrissat B."/>
            <person name="Kohler A."/>
            <person name="Grigoriev I.V."/>
            <person name="Martin F.M."/>
            <person name="Hacquard S."/>
        </authorList>
    </citation>
    <scope>NUCLEOTIDE SEQUENCE</scope>
    <source>
        <strain evidence="14">MPI-SDFR-AT-0117</strain>
    </source>
</reference>
<dbReference type="Pfam" id="PF00583">
    <property type="entry name" value="Acetyltransf_1"/>
    <property type="match status" value="1"/>
</dbReference>
<dbReference type="Proteomes" id="UP000770015">
    <property type="component" value="Unassembled WGS sequence"/>
</dbReference>
<dbReference type="EC" id="2.3.1.257" evidence="4"/>
<dbReference type="InterPro" id="IPR000182">
    <property type="entry name" value="GNAT_dom"/>
</dbReference>
<dbReference type="EMBL" id="JAGSXJ010000038">
    <property type="protein sequence ID" value="KAH6665341.1"/>
    <property type="molecule type" value="Genomic_DNA"/>
</dbReference>